<proteinExistence type="predicted"/>
<name>G2YYN5_BOTF4</name>
<protein>
    <submittedName>
        <fullName evidence="1">Uncharacterized protein</fullName>
    </submittedName>
</protein>
<dbReference type="Proteomes" id="UP000008177">
    <property type="component" value="Unplaced contigs"/>
</dbReference>
<sequence>MKRIVRMNNSNESTSILWHQDFSLLFYNYANYTIYTCAGPIRHAVDPRGPLSRA</sequence>
<dbReference type="InParanoid" id="G2YYN5"/>
<gene>
    <name evidence="1" type="ORF">BofuT4_P145410.1</name>
</gene>
<evidence type="ECO:0000313" key="2">
    <source>
        <dbReference type="Proteomes" id="UP000008177"/>
    </source>
</evidence>
<organism evidence="1 2">
    <name type="scientific">Botryotinia fuckeliana (strain T4)</name>
    <name type="common">Noble rot fungus</name>
    <name type="synonym">Botrytis cinerea</name>
    <dbReference type="NCBI Taxonomy" id="999810"/>
    <lineage>
        <taxon>Eukaryota</taxon>
        <taxon>Fungi</taxon>
        <taxon>Dikarya</taxon>
        <taxon>Ascomycota</taxon>
        <taxon>Pezizomycotina</taxon>
        <taxon>Leotiomycetes</taxon>
        <taxon>Helotiales</taxon>
        <taxon>Sclerotiniaceae</taxon>
        <taxon>Botrytis</taxon>
    </lineage>
</organism>
<dbReference type="HOGENOM" id="CLU_3050116_0_0_1"/>
<accession>G2YYN5</accession>
<dbReference type="EMBL" id="FQ790361">
    <property type="protein sequence ID" value="CCD56733.1"/>
    <property type="molecule type" value="Genomic_DNA"/>
</dbReference>
<evidence type="ECO:0000313" key="1">
    <source>
        <dbReference type="EMBL" id="CCD56733.1"/>
    </source>
</evidence>
<dbReference type="AlphaFoldDB" id="G2YYN5"/>
<reference evidence="2" key="1">
    <citation type="journal article" date="2011" name="PLoS Genet.">
        <title>Genomic analysis of the necrotrophic fungal pathogens Sclerotinia sclerotiorum and Botrytis cinerea.</title>
        <authorList>
            <person name="Amselem J."/>
            <person name="Cuomo C.A."/>
            <person name="van Kan J.A."/>
            <person name="Viaud M."/>
            <person name="Benito E.P."/>
            <person name="Couloux A."/>
            <person name="Coutinho P.M."/>
            <person name="de Vries R.P."/>
            <person name="Dyer P.S."/>
            <person name="Fillinger S."/>
            <person name="Fournier E."/>
            <person name="Gout L."/>
            <person name="Hahn M."/>
            <person name="Kohn L."/>
            <person name="Lapalu N."/>
            <person name="Plummer K.M."/>
            <person name="Pradier J.M."/>
            <person name="Quevillon E."/>
            <person name="Sharon A."/>
            <person name="Simon A."/>
            <person name="ten Have A."/>
            <person name="Tudzynski B."/>
            <person name="Tudzynski P."/>
            <person name="Wincker P."/>
            <person name="Andrew M."/>
            <person name="Anthouard V."/>
            <person name="Beever R.E."/>
            <person name="Beffa R."/>
            <person name="Benoit I."/>
            <person name="Bouzid O."/>
            <person name="Brault B."/>
            <person name="Chen Z."/>
            <person name="Choquer M."/>
            <person name="Collemare J."/>
            <person name="Cotton P."/>
            <person name="Danchin E.G."/>
            <person name="Da Silva C."/>
            <person name="Gautier A."/>
            <person name="Giraud C."/>
            <person name="Giraud T."/>
            <person name="Gonzalez C."/>
            <person name="Grossetete S."/>
            <person name="Guldener U."/>
            <person name="Henrissat B."/>
            <person name="Howlett B.J."/>
            <person name="Kodira C."/>
            <person name="Kretschmer M."/>
            <person name="Lappartient A."/>
            <person name="Leroch M."/>
            <person name="Levis C."/>
            <person name="Mauceli E."/>
            <person name="Neuveglise C."/>
            <person name="Oeser B."/>
            <person name="Pearson M."/>
            <person name="Poulain J."/>
            <person name="Poussereau N."/>
            <person name="Quesneville H."/>
            <person name="Rascle C."/>
            <person name="Schumacher J."/>
            <person name="Segurens B."/>
            <person name="Sexton A."/>
            <person name="Silva E."/>
            <person name="Sirven C."/>
            <person name="Soanes D.M."/>
            <person name="Talbot N.J."/>
            <person name="Templeton M."/>
            <person name="Yandava C."/>
            <person name="Yarden O."/>
            <person name="Zeng Q."/>
            <person name="Rollins J.A."/>
            <person name="Lebrun M.H."/>
            <person name="Dickman M."/>
        </authorList>
    </citation>
    <scope>NUCLEOTIDE SEQUENCE [LARGE SCALE GENOMIC DNA]</scope>
    <source>
        <strain evidence="2">T4</strain>
    </source>
</reference>